<organism evidence="1 2">
    <name type="scientific">Pristionchus pacificus</name>
    <name type="common">Parasitic nematode worm</name>
    <dbReference type="NCBI Taxonomy" id="54126"/>
    <lineage>
        <taxon>Eukaryota</taxon>
        <taxon>Metazoa</taxon>
        <taxon>Ecdysozoa</taxon>
        <taxon>Nematoda</taxon>
        <taxon>Chromadorea</taxon>
        <taxon>Rhabditida</taxon>
        <taxon>Rhabditina</taxon>
        <taxon>Diplogasteromorpha</taxon>
        <taxon>Diplogasteroidea</taxon>
        <taxon>Neodiplogasteridae</taxon>
        <taxon>Pristionchus</taxon>
    </lineage>
</organism>
<dbReference type="EnsemblMetazoa" id="PPA46716.1">
    <property type="protein sequence ID" value="PPA46716.1"/>
    <property type="gene ID" value="WBGene00304495"/>
</dbReference>
<gene>
    <name evidence="1" type="primary">WBGene00304495</name>
</gene>
<reference evidence="2" key="1">
    <citation type="journal article" date="2008" name="Nat. Genet.">
        <title>The Pristionchus pacificus genome provides a unique perspective on nematode lifestyle and parasitism.</title>
        <authorList>
            <person name="Dieterich C."/>
            <person name="Clifton S.W."/>
            <person name="Schuster L.N."/>
            <person name="Chinwalla A."/>
            <person name="Delehaunty K."/>
            <person name="Dinkelacker I."/>
            <person name="Fulton L."/>
            <person name="Fulton R."/>
            <person name="Godfrey J."/>
            <person name="Minx P."/>
            <person name="Mitreva M."/>
            <person name="Roeseler W."/>
            <person name="Tian H."/>
            <person name="Witte H."/>
            <person name="Yang S.P."/>
            <person name="Wilson R.K."/>
            <person name="Sommer R.J."/>
        </authorList>
    </citation>
    <scope>NUCLEOTIDE SEQUENCE [LARGE SCALE GENOMIC DNA]</scope>
    <source>
        <strain evidence="2">PS312</strain>
    </source>
</reference>
<protein>
    <submittedName>
        <fullName evidence="1">Uncharacterized protein</fullName>
    </submittedName>
</protein>
<proteinExistence type="predicted"/>
<reference evidence="1" key="2">
    <citation type="submission" date="2022-06" db="UniProtKB">
        <authorList>
            <consortium name="EnsemblMetazoa"/>
        </authorList>
    </citation>
    <scope>IDENTIFICATION</scope>
    <source>
        <strain evidence="1">PS312</strain>
    </source>
</reference>
<evidence type="ECO:0000313" key="1">
    <source>
        <dbReference type="EnsemblMetazoa" id="PPA46716.1"/>
    </source>
</evidence>
<dbReference type="Proteomes" id="UP000005239">
    <property type="component" value="Unassembled WGS sequence"/>
</dbReference>
<name>A0A8R1Z406_PRIPA</name>
<keyword evidence="2" id="KW-1185">Reference proteome</keyword>
<dbReference type="AlphaFoldDB" id="A0A8R1Z406"/>
<evidence type="ECO:0000313" key="2">
    <source>
        <dbReference type="Proteomes" id="UP000005239"/>
    </source>
</evidence>
<accession>A0A8R1Z406</accession>
<sequence length="136" mass="16004">FRLGNLMPIVRVLSFSGCLSSSTINRRRVVLALNVMRIIFPNFSSIRRDTKSKTRKCTIRLNTMRMKMIKIFLLLSKMEMEERRLMKLRLKDNEEKEREEERRGERGCDKPSVVTTFCIHVGNMIHPMVIEGEISE</sequence>